<dbReference type="InterPro" id="IPR007024">
    <property type="entry name" value="BLUF_domain"/>
</dbReference>
<protein>
    <recommendedName>
        <fullName evidence="1">BLUF domain-containing protein</fullName>
    </recommendedName>
</protein>
<dbReference type="Gene3D" id="3.30.70.100">
    <property type="match status" value="1"/>
</dbReference>
<proteinExistence type="predicted"/>
<evidence type="ECO:0000313" key="2">
    <source>
        <dbReference type="EMBL" id="BDX03199.1"/>
    </source>
</evidence>
<keyword evidence="3" id="KW-1185">Reference proteome</keyword>
<sequence>MDLVRLIYTSTITEQFEVEDIARILKVARVKNKALNVTGLLSFNRQFFLQCLEGTRQEVNQIYHKIATDPRHKKPEIISYEVISYKEFDSWNMGYLQNTASLRELFYQHTKSINFDPYNMNGERALALLMDIRDEIKRAETQ</sequence>
<dbReference type="InterPro" id="IPR036046">
    <property type="entry name" value="Acylphosphatase-like_dom_sf"/>
</dbReference>
<dbReference type="Pfam" id="PF04940">
    <property type="entry name" value="BLUF"/>
    <property type="match status" value="1"/>
</dbReference>
<name>A0ABN6WN05_9GAMM</name>
<feature type="domain" description="BLUF" evidence="1">
    <location>
        <begin position="3"/>
        <end position="94"/>
    </location>
</feature>
<dbReference type="RefSeq" id="WP_265728034.1">
    <property type="nucleotide sequence ID" value="NZ_AP027271.1"/>
</dbReference>
<dbReference type="PROSITE" id="PS50925">
    <property type="entry name" value="BLUF"/>
    <property type="match status" value="1"/>
</dbReference>
<evidence type="ECO:0000259" key="1">
    <source>
        <dbReference type="PROSITE" id="PS50925"/>
    </source>
</evidence>
<dbReference type="SUPFAM" id="SSF54975">
    <property type="entry name" value="Acylphosphatase/BLUF domain-like"/>
    <property type="match status" value="1"/>
</dbReference>
<gene>
    <name evidence="2" type="ORF">MACH16_19470</name>
</gene>
<dbReference type="Proteomes" id="UP001307608">
    <property type="component" value="Chromosome"/>
</dbReference>
<organism evidence="2 3">
    <name type="scientific">Marinomonas pontica</name>
    <dbReference type="NCBI Taxonomy" id="264739"/>
    <lineage>
        <taxon>Bacteria</taxon>
        <taxon>Pseudomonadati</taxon>
        <taxon>Pseudomonadota</taxon>
        <taxon>Gammaproteobacteria</taxon>
        <taxon>Oceanospirillales</taxon>
        <taxon>Oceanospirillaceae</taxon>
        <taxon>Marinomonas</taxon>
    </lineage>
</organism>
<dbReference type="EMBL" id="AP027271">
    <property type="protein sequence ID" value="BDX03199.1"/>
    <property type="molecule type" value="Genomic_DNA"/>
</dbReference>
<evidence type="ECO:0000313" key="3">
    <source>
        <dbReference type="Proteomes" id="UP001307608"/>
    </source>
</evidence>
<reference evidence="2 3" key="1">
    <citation type="submission" date="2023-01" db="EMBL/GenBank/DDBJ databases">
        <title>Complete genome sequence of Marinomonas pontica strain 200518_36.</title>
        <authorList>
            <person name="Ueki S."/>
            <person name="Gajardo G."/>
            <person name="Maruyama F."/>
        </authorList>
    </citation>
    <scope>NUCLEOTIDE SEQUENCE [LARGE SCALE GENOMIC DNA]</scope>
    <source>
        <strain evidence="2 3">200518_36</strain>
    </source>
</reference>
<dbReference type="SMART" id="SM01034">
    <property type="entry name" value="BLUF"/>
    <property type="match status" value="1"/>
</dbReference>
<accession>A0ABN6WN05</accession>